<protein>
    <recommendedName>
        <fullName evidence="4">Tudor domain-containing protein</fullName>
    </recommendedName>
</protein>
<dbReference type="EMBL" id="BRXY01000125">
    <property type="protein sequence ID" value="GMH68417.1"/>
    <property type="molecule type" value="Genomic_DNA"/>
</dbReference>
<evidence type="ECO:0000256" key="1">
    <source>
        <dbReference type="SAM" id="MobiDB-lite"/>
    </source>
</evidence>
<accession>A0A9W7E730</accession>
<dbReference type="OrthoDB" id="205970at2759"/>
<evidence type="ECO:0000313" key="3">
    <source>
        <dbReference type="Proteomes" id="UP001165085"/>
    </source>
</evidence>
<evidence type="ECO:0000313" key="2">
    <source>
        <dbReference type="EMBL" id="GMH68417.1"/>
    </source>
</evidence>
<sequence length="247" mass="26120">MSSSVITMGSKVEALKDGAWVPGTVLGVHQDAFDVLYEGGEGDMMKPSAEVRISASAEADVGISSAEKKKKKKSSSIGWNASAFADEGEAVLEESGGGEEVGVEAKKVSAPVVSVSVKKDFNPMVGDKVECRDFVSKEWKTARVVGMDEELKTFDVRFEDGVDAKGVPQNLLRERQKRKKRSKSSASGGGGASAGSKENIIGISNNNNNDGVSGSSASVSEITGLCKGLNQKQLLFVRDMIRGIKEL</sequence>
<evidence type="ECO:0008006" key="4">
    <source>
        <dbReference type="Google" id="ProtNLM"/>
    </source>
</evidence>
<reference evidence="3" key="1">
    <citation type="journal article" date="2023" name="Commun. Biol.">
        <title>Genome analysis of Parmales, the sister group of diatoms, reveals the evolutionary specialization of diatoms from phago-mixotrophs to photoautotrophs.</title>
        <authorList>
            <person name="Ban H."/>
            <person name="Sato S."/>
            <person name="Yoshikawa S."/>
            <person name="Yamada K."/>
            <person name="Nakamura Y."/>
            <person name="Ichinomiya M."/>
            <person name="Sato N."/>
            <person name="Blanc-Mathieu R."/>
            <person name="Endo H."/>
            <person name="Kuwata A."/>
            <person name="Ogata H."/>
        </authorList>
    </citation>
    <scope>NUCLEOTIDE SEQUENCE [LARGE SCALE GENOMIC DNA]</scope>
    <source>
        <strain evidence="3">NIES 3701</strain>
    </source>
</reference>
<keyword evidence="3" id="KW-1185">Reference proteome</keyword>
<dbReference type="Proteomes" id="UP001165085">
    <property type="component" value="Unassembled WGS sequence"/>
</dbReference>
<organism evidence="2 3">
    <name type="scientific">Triparma strigata</name>
    <dbReference type="NCBI Taxonomy" id="1606541"/>
    <lineage>
        <taxon>Eukaryota</taxon>
        <taxon>Sar</taxon>
        <taxon>Stramenopiles</taxon>
        <taxon>Ochrophyta</taxon>
        <taxon>Bolidophyceae</taxon>
        <taxon>Parmales</taxon>
        <taxon>Triparmaceae</taxon>
        <taxon>Triparma</taxon>
    </lineage>
</organism>
<dbReference type="AlphaFoldDB" id="A0A9W7E730"/>
<dbReference type="Gene3D" id="2.30.30.140">
    <property type="match status" value="1"/>
</dbReference>
<comment type="caution">
    <text evidence="2">The sequence shown here is derived from an EMBL/GenBank/DDBJ whole genome shotgun (WGS) entry which is preliminary data.</text>
</comment>
<proteinExistence type="predicted"/>
<name>A0A9W7E730_9STRA</name>
<feature type="region of interest" description="Disordered" evidence="1">
    <location>
        <begin position="167"/>
        <end position="202"/>
    </location>
</feature>
<gene>
    <name evidence="2" type="ORF">TrST_g4366</name>
</gene>